<reference evidence="1" key="1">
    <citation type="journal article" date="2015" name="Nature">
        <title>Complex archaea that bridge the gap between prokaryotes and eukaryotes.</title>
        <authorList>
            <person name="Spang A."/>
            <person name="Saw J.H."/>
            <person name="Jorgensen S.L."/>
            <person name="Zaremba-Niedzwiedzka K."/>
            <person name="Martijn J."/>
            <person name="Lind A.E."/>
            <person name="van Eijk R."/>
            <person name="Schleper C."/>
            <person name="Guy L."/>
            <person name="Ettema T.J."/>
        </authorList>
    </citation>
    <scope>NUCLEOTIDE SEQUENCE</scope>
</reference>
<dbReference type="EMBL" id="LAZR01032741">
    <property type="protein sequence ID" value="KKL50039.1"/>
    <property type="molecule type" value="Genomic_DNA"/>
</dbReference>
<accession>A0A0F9CLK1</accession>
<comment type="caution">
    <text evidence="1">The sequence shown here is derived from an EMBL/GenBank/DDBJ whole genome shotgun (WGS) entry which is preliminary data.</text>
</comment>
<name>A0A0F9CLK1_9ZZZZ</name>
<proteinExistence type="predicted"/>
<sequence>MFSTPWRPTGIRKARFYDNERCRKRNLHLRGNGRSQELPGIHKILAPVIDYQAPDFALNRGRLVHRALEIIDKNEGGGLHMDSLHPELRPRVEAYLDFKEHTSLK</sequence>
<dbReference type="AlphaFoldDB" id="A0A0F9CLK1"/>
<gene>
    <name evidence="1" type="ORF">LCGC14_2309460</name>
</gene>
<evidence type="ECO:0000313" key="1">
    <source>
        <dbReference type="EMBL" id="KKL50039.1"/>
    </source>
</evidence>
<protein>
    <submittedName>
        <fullName evidence="1">Uncharacterized protein</fullName>
    </submittedName>
</protein>
<feature type="non-terminal residue" evidence="1">
    <location>
        <position position="105"/>
    </location>
</feature>
<organism evidence="1">
    <name type="scientific">marine sediment metagenome</name>
    <dbReference type="NCBI Taxonomy" id="412755"/>
    <lineage>
        <taxon>unclassified sequences</taxon>
        <taxon>metagenomes</taxon>
        <taxon>ecological metagenomes</taxon>
    </lineage>
</organism>